<dbReference type="SUPFAM" id="SSF50939">
    <property type="entry name" value="Sialidases"/>
    <property type="match status" value="1"/>
</dbReference>
<dbReference type="CDD" id="cd15482">
    <property type="entry name" value="Sialidase_non-viral"/>
    <property type="match status" value="1"/>
</dbReference>
<accession>A0ABN2FKY6</accession>
<dbReference type="PANTHER" id="PTHR43752:SF2">
    <property type="entry name" value="BNR_ASP-BOX REPEAT FAMILY PROTEIN"/>
    <property type="match status" value="1"/>
</dbReference>
<dbReference type="Gene3D" id="2.120.10.10">
    <property type="match status" value="1"/>
</dbReference>
<dbReference type="RefSeq" id="WP_346109512.1">
    <property type="nucleotide sequence ID" value="NZ_BAAAMU010000045.1"/>
</dbReference>
<dbReference type="InterPro" id="IPR011040">
    <property type="entry name" value="Sialidase"/>
</dbReference>
<keyword evidence="4" id="KW-1185">Reference proteome</keyword>
<reference evidence="3 4" key="1">
    <citation type="journal article" date="2019" name="Int. J. Syst. Evol. Microbiol.">
        <title>The Global Catalogue of Microorganisms (GCM) 10K type strain sequencing project: providing services to taxonomists for standard genome sequencing and annotation.</title>
        <authorList>
            <consortium name="The Broad Institute Genomics Platform"/>
            <consortium name="The Broad Institute Genome Sequencing Center for Infectious Disease"/>
            <person name="Wu L."/>
            <person name="Ma J."/>
        </authorList>
    </citation>
    <scope>NUCLEOTIDE SEQUENCE [LARGE SCALE GENOMIC DNA]</scope>
    <source>
        <strain evidence="3 4">JCM 13929</strain>
    </source>
</reference>
<dbReference type="EMBL" id="BAAAMU010000045">
    <property type="protein sequence ID" value="GAA1651921.1"/>
    <property type="molecule type" value="Genomic_DNA"/>
</dbReference>
<feature type="domain" description="Sialidase" evidence="2">
    <location>
        <begin position="58"/>
        <end position="346"/>
    </location>
</feature>
<name>A0ABN2FKY6_9ACTN</name>
<gene>
    <name evidence="3" type="ORF">GCM10009733_056310</name>
</gene>
<evidence type="ECO:0000256" key="1">
    <source>
        <dbReference type="SAM" id="MobiDB-lite"/>
    </source>
</evidence>
<dbReference type="Pfam" id="PF13088">
    <property type="entry name" value="BNR_2"/>
    <property type="match status" value="1"/>
</dbReference>
<protein>
    <submittedName>
        <fullName evidence="3">Exo-alpha-sialidase</fullName>
    </submittedName>
</protein>
<feature type="region of interest" description="Disordered" evidence="1">
    <location>
        <begin position="234"/>
        <end position="256"/>
    </location>
</feature>
<feature type="region of interest" description="Disordered" evidence="1">
    <location>
        <begin position="1"/>
        <end position="40"/>
    </location>
</feature>
<comment type="caution">
    <text evidence="3">The sequence shown here is derived from an EMBL/GenBank/DDBJ whole genome shotgun (WGS) entry which is preliminary data.</text>
</comment>
<sequence>MNEAQSKDAVRERDPRFDGVVRPAGGPSGGLTGAREALLPAPHGPDNHAANLLRTGGGELLCAWFSGPQEGDPGTNVVLSRLTGDRWERPLLVAADPLRSEQNPVLFEDGGGRVWLLHTSSEPHDQTTAHVVARESADAGRTWSEPRVLFSRPGVFVRHPPVVLDDGTWVLPAYHCTTGGDHSVVEVSADDGRTWSEHEVPASADLVQMTIARRPDGRLLAMFRDRRAGRIHAATSSDGRTWSAPERTGLPNNDSSVQLTRLGDGRLALVYNDASLERDQFRWVTKHGERRKKALRTPLAVAVSEDGGATWPHRRILQDADAEYRQNELGYSYPTVTEGREGRLDVAFSYLRKTIKHLEIDAS</sequence>
<evidence type="ECO:0000313" key="4">
    <source>
        <dbReference type="Proteomes" id="UP001500064"/>
    </source>
</evidence>
<dbReference type="InterPro" id="IPR036278">
    <property type="entry name" value="Sialidase_sf"/>
</dbReference>
<organism evidence="3 4">
    <name type="scientific">Nonomuraea maheshkhaliensis</name>
    <dbReference type="NCBI Taxonomy" id="419590"/>
    <lineage>
        <taxon>Bacteria</taxon>
        <taxon>Bacillati</taxon>
        <taxon>Actinomycetota</taxon>
        <taxon>Actinomycetes</taxon>
        <taxon>Streptosporangiales</taxon>
        <taxon>Streptosporangiaceae</taxon>
        <taxon>Nonomuraea</taxon>
    </lineage>
</organism>
<proteinExistence type="predicted"/>
<feature type="compositionally biased region" description="Basic and acidic residues" evidence="1">
    <location>
        <begin position="1"/>
        <end position="19"/>
    </location>
</feature>
<evidence type="ECO:0000259" key="2">
    <source>
        <dbReference type="Pfam" id="PF13088"/>
    </source>
</evidence>
<evidence type="ECO:0000313" key="3">
    <source>
        <dbReference type="EMBL" id="GAA1651921.1"/>
    </source>
</evidence>
<dbReference type="PANTHER" id="PTHR43752">
    <property type="entry name" value="BNR/ASP-BOX REPEAT FAMILY PROTEIN"/>
    <property type="match status" value="1"/>
</dbReference>
<dbReference type="Proteomes" id="UP001500064">
    <property type="component" value="Unassembled WGS sequence"/>
</dbReference>